<dbReference type="GO" id="GO:0005737">
    <property type="term" value="C:cytoplasm"/>
    <property type="evidence" value="ECO:0007669"/>
    <property type="project" value="UniProtKB-SubCell"/>
</dbReference>
<organism evidence="6 7">
    <name type="scientific">Obesumbacterium proteus ATCC 12841</name>
    <dbReference type="NCBI Taxonomy" id="1354268"/>
    <lineage>
        <taxon>Bacteria</taxon>
        <taxon>Pseudomonadati</taxon>
        <taxon>Pseudomonadota</taxon>
        <taxon>Gammaproteobacteria</taxon>
        <taxon>Enterobacterales</taxon>
        <taxon>Hafniaceae</taxon>
        <taxon>Obesumbacterium</taxon>
    </lineage>
</organism>
<name>A0AA91EE76_9GAMM</name>
<evidence type="ECO:0000256" key="2">
    <source>
        <dbReference type="ARBA" id="ARBA00022448"/>
    </source>
</evidence>
<comment type="caution">
    <text evidence="6">The sequence shown here is derived from an EMBL/GenBank/DDBJ whole genome shotgun (WGS) entry which is preliminary data.</text>
</comment>
<evidence type="ECO:0000313" key="6">
    <source>
        <dbReference type="EMBL" id="OAT59070.1"/>
    </source>
</evidence>
<keyword evidence="2" id="KW-0813">Transport</keyword>
<keyword evidence="7" id="KW-1185">Reference proteome</keyword>
<dbReference type="NCBIfam" id="TIGR02499">
    <property type="entry name" value="HrpE_YscL_not"/>
    <property type="match status" value="1"/>
</dbReference>
<comment type="similarity">
    <text evidence="5">Belongs to the SctL stator family.</text>
</comment>
<accession>A0AA91EE76</accession>
<gene>
    <name evidence="6" type="ORF">M993_02373</name>
</gene>
<dbReference type="AlphaFoldDB" id="A0AA91EE76"/>
<evidence type="ECO:0000256" key="3">
    <source>
        <dbReference type="ARBA" id="ARBA00022490"/>
    </source>
</evidence>
<sequence length="232" mass="26329">MCQIPLIEFDWSLPAGRIIPAELLTAQYQQADNKRSADQEAAAIVNAARRKAESMIRAAHKTCGQMDDEMRHELVQLRQDILSHCESQWLKTHIMHLLQDEAQEQALINAVSERIHHCIEQVLTAWFDQQPADRTLCERLAKQAEQMASEGALTLHLHPSQEENVRAALGTRFTFALESEFPHDRVVLASPQLSVAFSLSNHFQQLLSWLHSPQPEIGEQNESIGYHSVDEP</sequence>
<evidence type="ECO:0000256" key="5">
    <source>
        <dbReference type="ARBA" id="ARBA00024335"/>
    </source>
</evidence>
<dbReference type="Proteomes" id="UP000078431">
    <property type="component" value="Unassembled WGS sequence"/>
</dbReference>
<reference evidence="6 7" key="1">
    <citation type="submission" date="2016-04" db="EMBL/GenBank/DDBJ databases">
        <title>ATOL: Assembling a taxonomically balanced genome-scale reconstruction of the evolutionary history of the Enterobacteriaceae.</title>
        <authorList>
            <person name="Plunkett G.III."/>
            <person name="Neeno-Eckwall E.C."/>
            <person name="Glasner J.D."/>
            <person name="Perna N.T."/>
        </authorList>
    </citation>
    <scope>NUCLEOTIDE SEQUENCE [LARGE SCALE GENOMIC DNA]</scope>
    <source>
        <strain evidence="6 7">ATCC 12841</strain>
    </source>
</reference>
<dbReference type="InterPro" id="IPR012842">
    <property type="entry name" value="T3SS_SctL/SctL2"/>
</dbReference>
<comment type="subcellular location">
    <subcellularLocation>
        <location evidence="1">Cytoplasm</location>
    </subcellularLocation>
</comment>
<proteinExistence type="inferred from homology"/>
<dbReference type="RefSeq" id="WP_061552973.1">
    <property type="nucleotide sequence ID" value="NZ_LXEX01000031.1"/>
</dbReference>
<protein>
    <submittedName>
        <fullName evidence="6">SsaK family type III secretion protein</fullName>
    </submittedName>
</protein>
<evidence type="ECO:0000256" key="4">
    <source>
        <dbReference type="ARBA" id="ARBA00022927"/>
    </source>
</evidence>
<evidence type="ECO:0000313" key="7">
    <source>
        <dbReference type="Proteomes" id="UP000078431"/>
    </source>
</evidence>
<dbReference type="GO" id="GO:0030254">
    <property type="term" value="P:protein secretion by the type III secretion system"/>
    <property type="evidence" value="ECO:0007669"/>
    <property type="project" value="InterPro"/>
</dbReference>
<keyword evidence="3" id="KW-0963">Cytoplasm</keyword>
<dbReference type="EMBL" id="LXEX01000031">
    <property type="protein sequence ID" value="OAT59070.1"/>
    <property type="molecule type" value="Genomic_DNA"/>
</dbReference>
<evidence type="ECO:0000256" key="1">
    <source>
        <dbReference type="ARBA" id="ARBA00004496"/>
    </source>
</evidence>
<keyword evidence="4" id="KW-0653">Protein transport</keyword>